<evidence type="ECO:0000256" key="1">
    <source>
        <dbReference type="SAM" id="Phobius"/>
    </source>
</evidence>
<name>A0A4R8M557_9BACT</name>
<dbReference type="AlphaFoldDB" id="A0A4R8M557"/>
<evidence type="ECO:0000313" key="3">
    <source>
        <dbReference type="Proteomes" id="UP000295066"/>
    </source>
</evidence>
<reference evidence="2 3" key="1">
    <citation type="submission" date="2019-03" db="EMBL/GenBank/DDBJ databases">
        <title>Genomic Encyclopedia of Type Strains, Phase IV (KMG-IV): sequencing the most valuable type-strain genomes for metagenomic binning, comparative biology and taxonomic classification.</title>
        <authorList>
            <person name="Goeker M."/>
        </authorList>
    </citation>
    <scope>NUCLEOTIDE SEQUENCE [LARGE SCALE GENOMIC DNA]</scope>
    <source>
        <strain evidence="2 3">DSM 25964</strain>
    </source>
</reference>
<keyword evidence="1" id="KW-0472">Membrane</keyword>
<feature type="transmembrane region" description="Helical" evidence="1">
    <location>
        <begin position="50"/>
        <end position="70"/>
    </location>
</feature>
<protein>
    <submittedName>
        <fullName evidence="2">Uncharacterized protein</fullName>
    </submittedName>
</protein>
<feature type="transmembrane region" description="Helical" evidence="1">
    <location>
        <begin position="21"/>
        <end position="38"/>
    </location>
</feature>
<comment type="caution">
    <text evidence="2">The sequence shown here is derived from an EMBL/GenBank/DDBJ whole genome shotgun (WGS) entry which is preliminary data.</text>
</comment>
<accession>A0A4R8M557</accession>
<keyword evidence="3" id="KW-1185">Reference proteome</keyword>
<keyword evidence="1" id="KW-0812">Transmembrane</keyword>
<sequence length="74" mass="8936">MRRKRIDWDEELKKTERIRIKGFRYTAAGFALALFWLLGARHMQREISFAPMLFSVFLVIFGALLFIFILRRKK</sequence>
<gene>
    <name evidence="2" type="ORF">C8D99_11952</name>
</gene>
<dbReference type="Proteomes" id="UP000295066">
    <property type="component" value="Unassembled WGS sequence"/>
</dbReference>
<organism evidence="2 3">
    <name type="scientific">Aminivibrio pyruvatiphilus</name>
    <dbReference type="NCBI Taxonomy" id="1005740"/>
    <lineage>
        <taxon>Bacteria</taxon>
        <taxon>Thermotogati</taxon>
        <taxon>Synergistota</taxon>
        <taxon>Synergistia</taxon>
        <taxon>Synergistales</taxon>
        <taxon>Aminobacteriaceae</taxon>
        <taxon>Aminivibrio</taxon>
    </lineage>
</organism>
<proteinExistence type="predicted"/>
<evidence type="ECO:0000313" key="2">
    <source>
        <dbReference type="EMBL" id="TDY56103.1"/>
    </source>
</evidence>
<dbReference type="EMBL" id="SORI01000019">
    <property type="protein sequence ID" value="TDY56103.1"/>
    <property type="molecule type" value="Genomic_DNA"/>
</dbReference>
<keyword evidence="1" id="KW-1133">Transmembrane helix</keyword>